<evidence type="ECO:0000313" key="2">
    <source>
        <dbReference type="Proteomes" id="UP000287394"/>
    </source>
</evidence>
<evidence type="ECO:0000313" key="1">
    <source>
        <dbReference type="EMBL" id="BDI33757.1"/>
    </source>
</evidence>
<protein>
    <submittedName>
        <fullName evidence="1">Uncharacterized protein</fullName>
    </submittedName>
</protein>
<proteinExistence type="predicted"/>
<gene>
    <name evidence="1" type="ORF">CCAX7_58080</name>
</gene>
<dbReference type="Proteomes" id="UP000287394">
    <property type="component" value="Chromosome"/>
</dbReference>
<reference evidence="1 2" key="1">
    <citation type="journal article" date="2019" name="Int. J. Syst. Evol. Microbiol.">
        <title>Capsulimonas corticalis gen. nov., sp. nov., an aerobic capsulated bacterium, of a novel bacterial order, Capsulimonadales ord. nov., of the class Armatimonadia of the phylum Armatimonadetes.</title>
        <authorList>
            <person name="Li J."/>
            <person name="Kudo C."/>
            <person name="Tonouchi A."/>
        </authorList>
    </citation>
    <scope>NUCLEOTIDE SEQUENCE [LARGE SCALE GENOMIC DNA]</scope>
    <source>
        <strain evidence="1 2">AX-7</strain>
    </source>
</reference>
<organism evidence="1 2">
    <name type="scientific">Capsulimonas corticalis</name>
    <dbReference type="NCBI Taxonomy" id="2219043"/>
    <lineage>
        <taxon>Bacteria</taxon>
        <taxon>Bacillati</taxon>
        <taxon>Armatimonadota</taxon>
        <taxon>Armatimonadia</taxon>
        <taxon>Capsulimonadales</taxon>
        <taxon>Capsulimonadaceae</taxon>
        <taxon>Capsulimonas</taxon>
    </lineage>
</organism>
<dbReference type="KEGG" id="ccot:CCAX7_58080"/>
<accession>A0A402D031</accession>
<dbReference type="AlphaFoldDB" id="A0A402D031"/>
<dbReference type="EMBL" id="AP025739">
    <property type="protein sequence ID" value="BDI33757.1"/>
    <property type="molecule type" value="Genomic_DNA"/>
</dbReference>
<sequence length="293" mass="30820">MQIKPHLSARFTSSAARIAALGAVAVLFAGSPTRATQNDPFPSPLESIQVAPGEGSTFHNRLDQGELYLLKANGDAVSGGDGPGIDIEPKTLRPALGAGATRMIWTASDRKSHTYYMIVNGSGGPLSLKRTPPARLLAGASPDGDAMTVSLYRLSALPAPLETLQVPLLQKIVPTVMATRKSAVYLLQAIGQGRVGGGGLGQGDAEYMDYDASGAGQVDVGDGNTDYGLGVDESDLAKSPHAHWWGPWRQDHVYDMLFTGTGKPISFMFYDVAGGYGDNSPTDTLTVKVYALP</sequence>
<name>A0A402D031_9BACT</name>
<dbReference type="RefSeq" id="WP_119322907.1">
    <property type="nucleotide sequence ID" value="NZ_AP025739.1"/>
</dbReference>
<keyword evidence="2" id="KW-1185">Reference proteome</keyword>